<reference evidence="1 2" key="1">
    <citation type="submission" date="2013-12" db="EMBL/GenBank/DDBJ databases">
        <authorList>
            <person name="Cubeta M."/>
            <person name="Pakala S."/>
            <person name="Fedorova N."/>
            <person name="Thomas E."/>
            <person name="Dean R."/>
            <person name="Jabaji S."/>
            <person name="Neate S."/>
            <person name="Toda T."/>
            <person name="Tavantzis S."/>
            <person name="Vilgalys R."/>
            <person name="Bharathan N."/>
            <person name="Pakala S."/>
            <person name="Losada L.S."/>
            <person name="Zafar N."/>
            <person name="Nierman W."/>
        </authorList>
    </citation>
    <scope>NUCLEOTIDE SEQUENCE [LARGE SCALE GENOMIC DNA]</scope>
    <source>
        <strain evidence="1 2">123E</strain>
    </source>
</reference>
<evidence type="ECO:0000313" key="2">
    <source>
        <dbReference type="Proteomes" id="UP000027456"/>
    </source>
</evidence>
<keyword evidence="2" id="KW-1185">Reference proteome</keyword>
<evidence type="ECO:0000313" key="1">
    <source>
        <dbReference type="EMBL" id="KEP48971.1"/>
    </source>
</evidence>
<sequence>MVPPKGQLKGCHSTPQILYYRRSRSKLKKKQRSTLHFPQTQHLWFKLALGMILTNTPHTHLLMITRTQIHTQTKCLLDYVRLTLRIFGWNRSRLYLKSKQAPHHLRFPLLTWAICNHTYLSIGITP</sequence>
<dbReference type="AlphaFoldDB" id="A0A074RPH1"/>
<dbReference type="EMBL" id="AZST01000427">
    <property type="protein sequence ID" value="KEP48971.1"/>
    <property type="molecule type" value="Genomic_DNA"/>
</dbReference>
<name>A0A074RPH1_9AGAM</name>
<gene>
    <name evidence="1" type="ORF">V565_111220</name>
</gene>
<comment type="caution">
    <text evidence="1">The sequence shown here is derived from an EMBL/GenBank/DDBJ whole genome shotgun (WGS) entry which is preliminary data.</text>
</comment>
<dbReference type="Proteomes" id="UP000027456">
    <property type="component" value="Unassembled WGS sequence"/>
</dbReference>
<dbReference type="HOGENOM" id="CLU_1982832_0_0_1"/>
<organism evidence="1 2">
    <name type="scientific">Rhizoctonia solani 123E</name>
    <dbReference type="NCBI Taxonomy" id="1423351"/>
    <lineage>
        <taxon>Eukaryota</taxon>
        <taxon>Fungi</taxon>
        <taxon>Dikarya</taxon>
        <taxon>Basidiomycota</taxon>
        <taxon>Agaricomycotina</taxon>
        <taxon>Agaricomycetes</taxon>
        <taxon>Cantharellales</taxon>
        <taxon>Ceratobasidiaceae</taxon>
        <taxon>Rhizoctonia</taxon>
    </lineage>
</organism>
<proteinExistence type="predicted"/>
<accession>A0A074RPH1</accession>
<protein>
    <submittedName>
        <fullName evidence="1">Uncharacterized protein</fullName>
    </submittedName>
</protein>